<keyword evidence="6 9" id="KW-1133">Transmembrane helix</keyword>
<comment type="subcellular location">
    <subcellularLocation>
        <location evidence="1">Cell membrane</location>
        <topology evidence="1">Multi-pass membrane protein</topology>
    </subcellularLocation>
</comment>
<sequence>MTIFAQVVTNALVLGLTYTLLALGFTLIFSIMGVVNIAHGDLYMLGGFTTYYLFGIFHINYFVVLIIIMVVFGGIGAGLERFLFRRLRGQGFAGSM</sequence>
<keyword evidence="5" id="KW-0029">Amino-acid transport</keyword>
<keyword evidence="7 9" id="KW-0472">Membrane</keyword>
<evidence type="ECO:0000256" key="4">
    <source>
        <dbReference type="ARBA" id="ARBA00022692"/>
    </source>
</evidence>
<evidence type="ECO:0000256" key="5">
    <source>
        <dbReference type="ARBA" id="ARBA00022970"/>
    </source>
</evidence>
<name>A0A0F9BQR9_9ZZZZ</name>
<dbReference type="PANTHER" id="PTHR11795:SF445">
    <property type="entry name" value="AMINO ACID ABC TRANSPORTER PERMEASE PROTEIN"/>
    <property type="match status" value="1"/>
</dbReference>
<feature type="transmembrane region" description="Helical" evidence="9">
    <location>
        <begin position="12"/>
        <end position="39"/>
    </location>
</feature>
<evidence type="ECO:0000256" key="9">
    <source>
        <dbReference type="SAM" id="Phobius"/>
    </source>
</evidence>
<accession>A0A0F9BQR9</accession>
<comment type="caution">
    <text evidence="10">The sequence shown here is derived from an EMBL/GenBank/DDBJ whole genome shotgun (WGS) entry which is preliminary data.</text>
</comment>
<gene>
    <name evidence="10" type="ORF">LCGC14_2417500</name>
</gene>
<comment type="similarity">
    <text evidence="8">Belongs to the binding-protein-dependent transport system permease family. LivHM subfamily.</text>
</comment>
<evidence type="ECO:0008006" key="11">
    <source>
        <dbReference type="Google" id="ProtNLM"/>
    </source>
</evidence>
<evidence type="ECO:0000256" key="2">
    <source>
        <dbReference type="ARBA" id="ARBA00022448"/>
    </source>
</evidence>
<keyword evidence="3" id="KW-1003">Cell membrane</keyword>
<evidence type="ECO:0000256" key="8">
    <source>
        <dbReference type="ARBA" id="ARBA00037998"/>
    </source>
</evidence>
<feature type="non-terminal residue" evidence="10">
    <location>
        <position position="96"/>
    </location>
</feature>
<dbReference type="AlphaFoldDB" id="A0A0F9BQR9"/>
<dbReference type="Pfam" id="PF02653">
    <property type="entry name" value="BPD_transp_2"/>
    <property type="match status" value="1"/>
</dbReference>
<organism evidence="10">
    <name type="scientific">marine sediment metagenome</name>
    <dbReference type="NCBI Taxonomy" id="412755"/>
    <lineage>
        <taxon>unclassified sequences</taxon>
        <taxon>metagenomes</taxon>
        <taxon>ecological metagenomes</taxon>
    </lineage>
</organism>
<feature type="transmembrane region" description="Helical" evidence="9">
    <location>
        <begin position="51"/>
        <end position="79"/>
    </location>
</feature>
<protein>
    <recommendedName>
        <fullName evidence="11">Branched-chain amino acid ABC transporter permease</fullName>
    </recommendedName>
</protein>
<dbReference type="EMBL" id="LAZR01036675">
    <property type="protein sequence ID" value="KKL24220.1"/>
    <property type="molecule type" value="Genomic_DNA"/>
</dbReference>
<proteinExistence type="inferred from homology"/>
<dbReference type="InterPro" id="IPR001851">
    <property type="entry name" value="ABC_transp_permease"/>
</dbReference>
<evidence type="ECO:0000313" key="10">
    <source>
        <dbReference type="EMBL" id="KKL24220.1"/>
    </source>
</evidence>
<evidence type="ECO:0000256" key="7">
    <source>
        <dbReference type="ARBA" id="ARBA00023136"/>
    </source>
</evidence>
<keyword evidence="4 9" id="KW-0812">Transmembrane</keyword>
<evidence type="ECO:0000256" key="3">
    <source>
        <dbReference type="ARBA" id="ARBA00022475"/>
    </source>
</evidence>
<evidence type="ECO:0000256" key="1">
    <source>
        <dbReference type="ARBA" id="ARBA00004651"/>
    </source>
</evidence>
<reference evidence="10" key="1">
    <citation type="journal article" date="2015" name="Nature">
        <title>Complex archaea that bridge the gap between prokaryotes and eukaryotes.</title>
        <authorList>
            <person name="Spang A."/>
            <person name="Saw J.H."/>
            <person name="Jorgensen S.L."/>
            <person name="Zaremba-Niedzwiedzka K."/>
            <person name="Martijn J."/>
            <person name="Lind A.E."/>
            <person name="van Eijk R."/>
            <person name="Schleper C."/>
            <person name="Guy L."/>
            <person name="Ettema T.J."/>
        </authorList>
    </citation>
    <scope>NUCLEOTIDE SEQUENCE</scope>
</reference>
<dbReference type="GO" id="GO:0005886">
    <property type="term" value="C:plasma membrane"/>
    <property type="evidence" value="ECO:0007669"/>
    <property type="project" value="UniProtKB-SubCell"/>
</dbReference>
<keyword evidence="2" id="KW-0813">Transport</keyword>
<dbReference type="GO" id="GO:0006865">
    <property type="term" value="P:amino acid transport"/>
    <property type="evidence" value="ECO:0007669"/>
    <property type="project" value="UniProtKB-KW"/>
</dbReference>
<evidence type="ECO:0000256" key="6">
    <source>
        <dbReference type="ARBA" id="ARBA00022989"/>
    </source>
</evidence>
<dbReference type="GO" id="GO:0022857">
    <property type="term" value="F:transmembrane transporter activity"/>
    <property type="evidence" value="ECO:0007669"/>
    <property type="project" value="InterPro"/>
</dbReference>
<dbReference type="InterPro" id="IPR052157">
    <property type="entry name" value="BCAA_transport_permease"/>
</dbReference>
<dbReference type="PANTHER" id="PTHR11795">
    <property type="entry name" value="BRANCHED-CHAIN AMINO ACID TRANSPORT SYSTEM PERMEASE PROTEIN LIVH"/>
    <property type="match status" value="1"/>
</dbReference>